<dbReference type="EMBL" id="PPQW01000021">
    <property type="protein sequence ID" value="PNZ68091.1"/>
    <property type="molecule type" value="Genomic_DNA"/>
</dbReference>
<reference evidence="4 5" key="1">
    <citation type="submission" date="2017-08" db="EMBL/GenBank/DDBJ databases">
        <title>Draft genome sequences of 64 type strains of genus Staph aureus.</title>
        <authorList>
            <person name="Cole K."/>
            <person name="Golubchik T."/>
            <person name="Russell J."/>
            <person name="Foster D."/>
            <person name="Llewelyn M."/>
            <person name="Wilson D."/>
            <person name="Crook D."/>
            <person name="Paul J."/>
        </authorList>
    </citation>
    <scope>NUCLEOTIDE SEQUENCE [LARGE SCALE GENOMIC DNA]</scope>
    <source>
        <strain evidence="4 5">NCTC 12101</strain>
    </source>
</reference>
<evidence type="ECO:0000259" key="3">
    <source>
        <dbReference type="PROSITE" id="PS50977"/>
    </source>
</evidence>
<keyword evidence="1 2" id="KW-0238">DNA-binding</keyword>
<evidence type="ECO:0000256" key="1">
    <source>
        <dbReference type="ARBA" id="ARBA00023125"/>
    </source>
</evidence>
<accession>A0AAP8PPX7</accession>
<dbReference type="PROSITE" id="PS50977">
    <property type="entry name" value="HTH_TETR_2"/>
    <property type="match status" value="1"/>
</dbReference>
<dbReference type="AlphaFoldDB" id="A0AAP8PPX7"/>
<dbReference type="InterPro" id="IPR001647">
    <property type="entry name" value="HTH_TetR"/>
</dbReference>
<dbReference type="Pfam" id="PF14278">
    <property type="entry name" value="TetR_C_8"/>
    <property type="match status" value="1"/>
</dbReference>
<comment type="caution">
    <text evidence="4">The sequence shown here is derived from an EMBL/GenBank/DDBJ whole genome shotgun (WGS) entry which is preliminary data.</text>
</comment>
<proteinExistence type="predicted"/>
<dbReference type="SUPFAM" id="SSF46689">
    <property type="entry name" value="Homeodomain-like"/>
    <property type="match status" value="1"/>
</dbReference>
<dbReference type="GeneID" id="64981463"/>
<evidence type="ECO:0000313" key="4">
    <source>
        <dbReference type="EMBL" id="PNZ68091.1"/>
    </source>
</evidence>
<dbReference type="GO" id="GO:0003677">
    <property type="term" value="F:DNA binding"/>
    <property type="evidence" value="ECO:0007669"/>
    <property type="project" value="UniProtKB-UniRule"/>
</dbReference>
<dbReference type="InterPro" id="IPR009057">
    <property type="entry name" value="Homeodomain-like_sf"/>
</dbReference>
<evidence type="ECO:0000256" key="2">
    <source>
        <dbReference type="PROSITE-ProRule" id="PRU00335"/>
    </source>
</evidence>
<sequence>MAEDRRIRKTKNAIKDAFVTLLKEKDLDKITVQDIAETADINRGTFYLHYDDKYILLERIEDEYIQSLSERLDYGYFEKLSKDTDIETFAKDFTKHILRSVLLHIQDNLAFYSVIMNLDRKTQIEEKVSQLLYDNMSRHVAFNQHISNIPVDYFHSYVSGAMISFIKHWVNDPNRENIDVITTYLFKIIFHGLLRLVANEHLNSTIK</sequence>
<feature type="domain" description="HTH tetR-type" evidence="3">
    <location>
        <begin position="8"/>
        <end position="68"/>
    </location>
</feature>
<dbReference type="InterPro" id="IPR050624">
    <property type="entry name" value="HTH-type_Tx_Regulator"/>
</dbReference>
<evidence type="ECO:0000313" key="5">
    <source>
        <dbReference type="Proteomes" id="UP000242470"/>
    </source>
</evidence>
<feature type="DNA-binding region" description="H-T-H motif" evidence="2">
    <location>
        <begin position="31"/>
        <end position="50"/>
    </location>
</feature>
<dbReference type="RefSeq" id="WP_059107469.1">
    <property type="nucleotide sequence ID" value="NZ_CP065712.1"/>
</dbReference>
<dbReference type="Pfam" id="PF00440">
    <property type="entry name" value="TetR_N"/>
    <property type="match status" value="1"/>
</dbReference>
<name>A0AAP8PPX7_9STAP</name>
<dbReference type="Gene3D" id="1.10.357.10">
    <property type="entry name" value="Tetracycline Repressor, domain 2"/>
    <property type="match status" value="1"/>
</dbReference>
<gene>
    <name evidence="4" type="ORF">CD158_04825</name>
</gene>
<dbReference type="Proteomes" id="UP000242470">
    <property type="component" value="Unassembled WGS sequence"/>
</dbReference>
<protein>
    <submittedName>
        <fullName evidence="4">TetR/AcrR family transcriptional regulator</fullName>
    </submittedName>
</protein>
<dbReference type="PANTHER" id="PTHR43479:SF23">
    <property type="entry name" value="HTH TETR-TYPE DOMAIN-CONTAINING PROTEIN"/>
    <property type="match status" value="1"/>
</dbReference>
<organism evidence="4 5">
    <name type="scientific">Staphylococcus auricularis</name>
    <dbReference type="NCBI Taxonomy" id="29379"/>
    <lineage>
        <taxon>Bacteria</taxon>
        <taxon>Bacillati</taxon>
        <taxon>Bacillota</taxon>
        <taxon>Bacilli</taxon>
        <taxon>Bacillales</taxon>
        <taxon>Staphylococcaceae</taxon>
        <taxon>Staphylococcus</taxon>
    </lineage>
</organism>
<dbReference type="InterPro" id="IPR039532">
    <property type="entry name" value="TetR_C_Firmicutes"/>
</dbReference>
<dbReference type="PANTHER" id="PTHR43479">
    <property type="entry name" value="ACREF/ENVCD OPERON REPRESSOR-RELATED"/>
    <property type="match status" value="1"/>
</dbReference>